<sequence length="243" mass="26161">MRGEVLHYDEDQGFGFITGADGNRYTFTRENLRRQTAMPNGTVVEFQTGGGQARDVFSIAGQTTASPAANPTVAAGINAAPAQPGTAPAARAPQAQHFGRSSESATAEPSDLWGYFWRGLTRNYFNFAGRARRKEYWGYCLFWVVCLLIIGGIGIFTDIEMGNFDTDVSAVVTVGLCGTFLLATLLPGLGMTVRRLHDIGLSGWLYLVILIPSIGSLIILVFALIPTQARENQWGPVPAGVGI</sequence>
<gene>
    <name evidence="2" type="ORF">O7A60_19885</name>
</gene>
<feature type="transmembrane region" description="Helical" evidence="1">
    <location>
        <begin position="203"/>
        <end position="225"/>
    </location>
</feature>
<accession>A0ABU8KZZ8</accession>
<evidence type="ECO:0000256" key="1">
    <source>
        <dbReference type="SAM" id="Phobius"/>
    </source>
</evidence>
<dbReference type="PANTHER" id="PTHR34980:SF2">
    <property type="entry name" value="INNER MEMBRANE PROTEIN YHAH-RELATED"/>
    <property type="match status" value="1"/>
</dbReference>
<name>A0ABU8KZZ8_9HYPH</name>
<dbReference type="Pfam" id="PF05656">
    <property type="entry name" value="DUF805"/>
    <property type="match status" value="1"/>
</dbReference>
<feature type="transmembrane region" description="Helical" evidence="1">
    <location>
        <begin position="168"/>
        <end position="191"/>
    </location>
</feature>
<protein>
    <submittedName>
        <fullName evidence="2">DUF805 domain-containing protein</fullName>
    </submittedName>
</protein>
<organism evidence="2 3">
    <name type="scientific">Mesorhizobium salmacidum</name>
    <dbReference type="NCBI Taxonomy" id="3015171"/>
    <lineage>
        <taxon>Bacteria</taxon>
        <taxon>Pseudomonadati</taxon>
        <taxon>Pseudomonadota</taxon>
        <taxon>Alphaproteobacteria</taxon>
        <taxon>Hyphomicrobiales</taxon>
        <taxon>Phyllobacteriaceae</taxon>
        <taxon>Mesorhizobium</taxon>
    </lineage>
</organism>
<feature type="transmembrane region" description="Helical" evidence="1">
    <location>
        <begin position="136"/>
        <end position="156"/>
    </location>
</feature>
<reference evidence="2 3" key="1">
    <citation type="submission" date="2022-12" db="EMBL/GenBank/DDBJ databases">
        <authorList>
            <person name="Muema E."/>
        </authorList>
    </citation>
    <scope>NUCLEOTIDE SEQUENCE [LARGE SCALE GENOMIC DNA]</scope>
    <source>
        <strain evidence="3">1326</strain>
    </source>
</reference>
<keyword evidence="3" id="KW-1185">Reference proteome</keyword>
<evidence type="ECO:0000313" key="2">
    <source>
        <dbReference type="EMBL" id="MEI9411015.1"/>
    </source>
</evidence>
<dbReference type="Gene3D" id="2.40.50.140">
    <property type="entry name" value="Nucleic acid-binding proteins"/>
    <property type="match status" value="1"/>
</dbReference>
<dbReference type="Proteomes" id="UP001387293">
    <property type="component" value="Unassembled WGS sequence"/>
</dbReference>
<evidence type="ECO:0000313" key="3">
    <source>
        <dbReference type="Proteomes" id="UP001387293"/>
    </source>
</evidence>
<comment type="caution">
    <text evidence="2">The sequence shown here is derived from an EMBL/GenBank/DDBJ whole genome shotgun (WGS) entry which is preliminary data.</text>
</comment>
<dbReference type="PANTHER" id="PTHR34980">
    <property type="entry name" value="INNER MEMBRANE PROTEIN-RELATED-RELATED"/>
    <property type="match status" value="1"/>
</dbReference>
<dbReference type="InterPro" id="IPR008523">
    <property type="entry name" value="DUF805"/>
</dbReference>
<dbReference type="EMBL" id="JAPYKS010000014">
    <property type="protein sequence ID" value="MEI9411015.1"/>
    <property type="molecule type" value="Genomic_DNA"/>
</dbReference>
<keyword evidence="1" id="KW-0472">Membrane</keyword>
<keyword evidence="1" id="KW-0812">Transmembrane</keyword>
<dbReference type="RefSeq" id="WP_337107677.1">
    <property type="nucleotide sequence ID" value="NZ_JAPYKS010000014.1"/>
</dbReference>
<dbReference type="InterPro" id="IPR012340">
    <property type="entry name" value="NA-bd_OB-fold"/>
</dbReference>
<keyword evidence="1" id="KW-1133">Transmembrane helix</keyword>
<dbReference type="SUPFAM" id="SSF50249">
    <property type="entry name" value="Nucleic acid-binding proteins"/>
    <property type="match status" value="1"/>
</dbReference>
<proteinExistence type="predicted"/>